<proteinExistence type="predicted"/>
<feature type="non-terminal residue" evidence="1">
    <location>
        <position position="1"/>
    </location>
</feature>
<gene>
    <name evidence="1" type="ORF">ILEXP_LOCUS53922</name>
</gene>
<accession>A0ABC8US56</accession>
<keyword evidence="2" id="KW-1185">Reference proteome</keyword>
<reference evidence="1 2" key="1">
    <citation type="submission" date="2024-02" db="EMBL/GenBank/DDBJ databases">
        <authorList>
            <person name="Vignale AGUSTIN F."/>
            <person name="Sosa J E."/>
            <person name="Modenutti C."/>
        </authorList>
    </citation>
    <scope>NUCLEOTIDE SEQUENCE [LARGE SCALE GENOMIC DNA]</scope>
</reference>
<protein>
    <submittedName>
        <fullName evidence="1">Uncharacterized protein</fullName>
    </submittedName>
</protein>
<comment type="caution">
    <text evidence="1">The sequence shown here is derived from an EMBL/GenBank/DDBJ whole genome shotgun (WGS) entry which is preliminary data.</text>
</comment>
<dbReference type="Proteomes" id="UP001642360">
    <property type="component" value="Unassembled WGS sequence"/>
</dbReference>
<evidence type="ECO:0000313" key="2">
    <source>
        <dbReference type="Proteomes" id="UP001642360"/>
    </source>
</evidence>
<name>A0ABC8US56_9AQUA</name>
<dbReference type="EMBL" id="CAUOFW020008720">
    <property type="protein sequence ID" value="CAK9183637.1"/>
    <property type="molecule type" value="Genomic_DNA"/>
</dbReference>
<dbReference type="AlphaFoldDB" id="A0ABC8US56"/>
<organism evidence="1 2">
    <name type="scientific">Ilex paraguariensis</name>
    <name type="common">yerba mate</name>
    <dbReference type="NCBI Taxonomy" id="185542"/>
    <lineage>
        <taxon>Eukaryota</taxon>
        <taxon>Viridiplantae</taxon>
        <taxon>Streptophyta</taxon>
        <taxon>Embryophyta</taxon>
        <taxon>Tracheophyta</taxon>
        <taxon>Spermatophyta</taxon>
        <taxon>Magnoliopsida</taxon>
        <taxon>eudicotyledons</taxon>
        <taxon>Gunneridae</taxon>
        <taxon>Pentapetalae</taxon>
        <taxon>asterids</taxon>
        <taxon>campanulids</taxon>
        <taxon>Aquifoliales</taxon>
        <taxon>Aquifoliaceae</taxon>
        <taxon>Ilex</taxon>
    </lineage>
</organism>
<sequence>GSEIASIVINESKAEGEEIRKFLEELRVTFPQALQVVKTRQVTYSVLNHLIDYLHNLEKVGLLEEKEMNHLEDAVQTDLKRLLRNPP</sequence>
<evidence type="ECO:0000313" key="1">
    <source>
        <dbReference type="EMBL" id="CAK9183637.1"/>
    </source>
</evidence>